<proteinExistence type="predicted"/>
<reference evidence="2" key="1">
    <citation type="submission" date="2021-01" db="EMBL/GenBank/DDBJ databases">
        <title>Caligus Genome Assembly.</title>
        <authorList>
            <person name="Gallardo-Escarate C."/>
        </authorList>
    </citation>
    <scope>NUCLEOTIDE SEQUENCE [LARGE SCALE GENOMIC DNA]</scope>
</reference>
<name>A0A7T8KJQ8_CALRO</name>
<keyword evidence="2" id="KW-1185">Reference proteome</keyword>
<dbReference type="AlphaFoldDB" id="A0A7T8KJQ8"/>
<dbReference type="Proteomes" id="UP000595437">
    <property type="component" value="Chromosome 2"/>
</dbReference>
<evidence type="ECO:0000313" key="1">
    <source>
        <dbReference type="EMBL" id="QQP57227.1"/>
    </source>
</evidence>
<feature type="non-terminal residue" evidence="1">
    <location>
        <position position="121"/>
    </location>
</feature>
<evidence type="ECO:0000313" key="2">
    <source>
        <dbReference type="Proteomes" id="UP000595437"/>
    </source>
</evidence>
<dbReference type="OrthoDB" id="3633556at2759"/>
<sequence length="121" mass="13295">NIAPILIESNIKACLPVVSNVIAIGDLRKFVSVFLTLKVTRDSDGAPTTRLTKGAQEWCTANGSNAKEIMEIIRDSPSGIMRAIQRGIDEANEKAISNAAKGVKQRSWRDRTYSKAEKECF</sequence>
<gene>
    <name evidence="1" type="ORF">FKW44_002146</name>
</gene>
<organism evidence="1 2">
    <name type="scientific">Caligus rogercresseyi</name>
    <name type="common">Sea louse</name>
    <dbReference type="NCBI Taxonomy" id="217165"/>
    <lineage>
        <taxon>Eukaryota</taxon>
        <taxon>Metazoa</taxon>
        <taxon>Ecdysozoa</taxon>
        <taxon>Arthropoda</taxon>
        <taxon>Crustacea</taxon>
        <taxon>Multicrustacea</taxon>
        <taxon>Hexanauplia</taxon>
        <taxon>Copepoda</taxon>
        <taxon>Siphonostomatoida</taxon>
        <taxon>Caligidae</taxon>
        <taxon>Caligus</taxon>
    </lineage>
</organism>
<protein>
    <submittedName>
        <fullName evidence="1">AcylCoA synthetase bubblegum family member 2</fullName>
    </submittedName>
</protein>
<accession>A0A7T8KJQ8</accession>
<dbReference type="EMBL" id="CP045891">
    <property type="protein sequence ID" value="QQP57227.1"/>
    <property type="molecule type" value="Genomic_DNA"/>
</dbReference>